<evidence type="ECO:0000313" key="3">
    <source>
        <dbReference type="Proteomes" id="UP001052739"/>
    </source>
</evidence>
<accession>A0ABQ3PEJ5</accession>
<dbReference type="EMBL" id="BNDW01000040">
    <property type="protein sequence ID" value="GHI23452.1"/>
    <property type="molecule type" value="Genomic_DNA"/>
</dbReference>
<dbReference type="Proteomes" id="UP001052739">
    <property type="component" value="Unassembled WGS sequence"/>
</dbReference>
<name>A0ABQ3PEJ5_9ACTN</name>
<feature type="region of interest" description="Disordered" evidence="1">
    <location>
        <begin position="1"/>
        <end position="140"/>
    </location>
</feature>
<organism evidence="2 3">
    <name type="scientific">Streptomyces hydrogenans</name>
    <dbReference type="NCBI Taxonomy" id="1873719"/>
    <lineage>
        <taxon>Bacteria</taxon>
        <taxon>Bacillati</taxon>
        <taxon>Actinomycetota</taxon>
        <taxon>Actinomycetes</taxon>
        <taxon>Kitasatosporales</taxon>
        <taxon>Streptomycetaceae</taxon>
        <taxon>Streptomyces</taxon>
    </lineage>
</organism>
<feature type="compositionally biased region" description="Low complexity" evidence="1">
    <location>
        <begin position="163"/>
        <end position="181"/>
    </location>
</feature>
<feature type="compositionally biased region" description="Basic and acidic residues" evidence="1">
    <location>
        <begin position="107"/>
        <end position="125"/>
    </location>
</feature>
<feature type="compositionally biased region" description="Low complexity" evidence="1">
    <location>
        <begin position="52"/>
        <end position="68"/>
    </location>
</feature>
<protein>
    <submittedName>
        <fullName evidence="2">Uncharacterized protein</fullName>
    </submittedName>
</protein>
<feature type="compositionally biased region" description="Pro residues" evidence="1">
    <location>
        <begin position="91"/>
        <end position="106"/>
    </location>
</feature>
<reference evidence="2" key="1">
    <citation type="submission" date="2024-05" db="EMBL/GenBank/DDBJ databases">
        <title>Whole genome shotgun sequence of Streptomyces hydrogenans NBRC 13475.</title>
        <authorList>
            <person name="Komaki H."/>
            <person name="Tamura T."/>
        </authorList>
    </citation>
    <scope>NUCLEOTIDE SEQUENCE</scope>
    <source>
        <strain evidence="2">NBRC 13475</strain>
    </source>
</reference>
<keyword evidence="3" id="KW-1185">Reference proteome</keyword>
<evidence type="ECO:0000313" key="2">
    <source>
        <dbReference type="EMBL" id="GHI23452.1"/>
    </source>
</evidence>
<sequence>MPASVHQEHPGAAGQRLDQLRRAGRLVPLEVRDDPARRVHAQRPGPARASRRVSSAATMSAPSSSDTSRGGASAMSPDGGPCEYQRSSHPPILPAPHHPRGTPPRPRTGDAHRRSPYDWRGDPYRTRGPGGPAPHGADRGRAVVVGSCGCGASATVRPPPARSPSARGTGSTRRTTRPSPRVTSLLGLGPAAADRLWRLATWGGPLLVAAVAGVLRFWNLGKPHAVIFDETYYAKDSWALINQGYEGAWAKDIDKTILTNPDSVLIPTHPGYVVHPAHGQVGHRPRREDLRLRAVSAGGSWSRCSGRSPS</sequence>
<proteinExistence type="predicted"/>
<comment type="caution">
    <text evidence="2">The sequence shown here is derived from an EMBL/GenBank/DDBJ whole genome shotgun (WGS) entry which is preliminary data.</text>
</comment>
<evidence type="ECO:0000256" key="1">
    <source>
        <dbReference type="SAM" id="MobiDB-lite"/>
    </source>
</evidence>
<feature type="region of interest" description="Disordered" evidence="1">
    <location>
        <begin position="153"/>
        <end position="181"/>
    </location>
</feature>
<gene>
    <name evidence="2" type="ORF">Shyd_48230</name>
</gene>